<dbReference type="EMBL" id="JAUBYV010000008">
    <property type="protein sequence ID" value="KAK2624918.1"/>
    <property type="molecule type" value="Genomic_DNA"/>
</dbReference>
<keyword evidence="3" id="KW-1185">Reference proteome</keyword>
<protein>
    <submittedName>
        <fullName evidence="2">Uncharacterized protein</fullName>
    </submittedName>
</protein>
<name>A0AAD9WC57_9HELO</name>
<sequence>MGGAVSDYEYHQYQILYFDPDMNTQDPRGEKTPLGKGTGFPEPLSADRNTTLPHPDADTSLNATIEAREGDFIKAHSRRSLLALKHRSRNSSFTHVDLVKSGLYGNIEYADDSKEEKGLKEFHPDLKGGDGPKPSSSQGSSSLDGSLDTEGKNGRRKRGLMRMFGFS</sequence>
<gene>
    <name evidence="2" type="ORF">QTJ16_005287</name>
</gene>
<proteinExistence type="predicted"/>
<evidence type="ECO:0000256" key="1">
    <source>
        <dbReference type="SAM" id="MobiDB-lite"/>
    </source>
</evidence>
<organism evidence="2 3">
    <name type="scientific">Diplocarpon rosae</name>
    <dbReference type="NCBI Taxonomy" id="946125"/>
    <lineage>
        <taxon>Eukaryota</taxon>
        <taxon>Fungi</taxon>
        <taxon>Dikarya</taxon>
        <taxon>Ascomycota</taxon>
        <taxon>Pezizomycotina</taxon>
        <taxon>Leotiomycetes</taxon>
        <taxon>Helotiales</taxon>
        <taxon>Drepanopezizaceae</taxon>
        <taxon>Diplocarpon</taxon>
    </lineage>
</organism>
<dbReference type="AlphaFoldDB" id="A0AAD9WC57"/>
<feature type="compositionally biased region" description="Low complexity" evidence="1">
    <location>
        <begin position="132"/>
        <end position="148"/>
    </location>
</feature>
<feature type="compositionally biased region" description="Basic and acidic residues" evidence="1">
    <location>
        <begin position="114"/>
        <end position="130"/>
    </location>
</feature>
<reference evidence="2" key="1">
    <citation type="submission" date="2023-06" db="EMBL/GenBank/DDBJ databases">
        <title>Draft genome of Marssonina rosae.</title>
        <authorList>
            <person name="Cheng Q."/>
        </authorList>
    </citation>
    <scope>NUCLEOTIDE SEQUENCE</scope>
    <source>
        <strain evidence="2">R4</strain>
    </source>
</reference>
<evidence type="ECO:0000313" key="3">
    <source>
        <dbReference type="Proteomes" id="UP001285354"/>
    </source>
</evidence>
<feature type="region of interest" description="Disordered" evidence="1">
    <location>
        <begin position="20"/>
        <end position="59"/>
    </location>
</feature>
<evidence type="ECO:0000313" key="2">
    <source>
        <dbReference type="EMBL" id="KAK2624918.1"/>
    </source>
</evidence>
<dbReference type="Proteomes" id="UP001285354">
    <property type="component" value="Unassembled WGS sequence"/>
</dbReference>
<comment type="caution">
    <text evidence="2">The sequence shown here is derived from an EMBL/GenBank/DDBJ whole genome shotgun (WGS) entry which is preliminary data.</text>
</comment>
<feature type="region of interest" description="Disordered" evidence="1">
    <location>
        <begin position="114"/>
        <end position="167"/>
    </location>
</feature>
<accession>A0AAD9WC57</accession>